<accession>A0A5C2SAT8</accession>
<evidence type="ECO:0000313" key="3">
    <source>
        <dbReference type="Proteomes" id="UP000313359"/>
    </source>
</evidence>
<keyword evidence="3" id="KW-1185">Reference proteome</keyword>
<proteinExistence type="predicted"/>
<name>A0A5C2SAT8_9APHY</name>
<reference evidence="2" key="1">
    <citation type="journal article" date="2018" name="Genome Biol. Evol.">
        <title>Genomics and development of Lentinus tigrinus, a white-rot wood-decaying mushroom with dimorphic fruiting bodies.</title>
        <authorList>
            <person name="Wu B."/>
            <person name="Xu Z."/>
            <person name="Knudson A."/>
            <person name="Carlson A."/>
            <person name="Chen N."/>
            <person name="Kovaka S."/>
            <person name="LaButti K."/>
            <person name="Lipzen A."/>
            <person name="Pennachio C."/>
            <person name="Riley R."/>
            <person name="Schakwitz W."/>
            <person name="Umezawa K."/>
            <person name="Ohm R.A."/>
            <person name="Grigoriev I.V."/>
            <person name="Nagy L.G."/>
            <person name="Gibbons J."/>
            <person name="Hibbett D."/>
        </authorList>
    </citation>
    <scope>NUCLEOTIDE SEQUENCE [LARGE SCALE GENOMIC DNA]</scope>
    <source>
        <strain evidence="2">ALCF2SS1-6</strain>
    </source>
</reference>
<organism evidence="2 3">
    <name type="scientific">Lentinus tigrinus ALCF2SS1-6</name>
    <dbReference type="NCBI Taxonomy" id="1328759"/>
    <lineage>
        <taxon>Eukaryota</taxon>
        <taxon>Fungi</taxon>
        <taxon>Dikarya</taxon>
        <taxon>Basidiomycota</taxon>
        <taxon>Agaricomycotina</taxon>
        <taxon>Agaricomycetes</taxon>
        <taxon>Polyporales</taxon>
        <taxon>Polyporaceae</taxon>
        <taxon>Lentinus</taxon>
    </lineage>
</organism>
<evidence type="ECO:0000256" key="1">
    <source>
        <dbReference type="SAM" id="MobiDB-lite"/>
    </source>
</evidence>
<feature type="compositionally biased region" description="Low complexity" evidence="1">
    <location>
        <begin position="1"/>
        <end position="17"/>
    </location>
</feature>
<gene>
    <name evidence="2" type="ORF">L227DRAFT_86213</name>
</gene>
<feature type="region of interest" description="Disordered" evidence="1">
    <location>
        <begin position="1"/>
        <end position="24"/>
    </location>
</feature>
<dbReference type="Proteomes" id="UP000313359">
    <property type="component" value="Unassembled WGS sequence"/>
</dbReference>
<dbReference type="AlphaFoldDB" id="A0A5C2SAT8"/>
<protein>
    <submittedName>
        <fullName evidence="2">Uncharacterized protein</fullName>
    </submittedName>
</protein>
<sequence length="121" mass="13925">MRNRQRSPWCPSRSPSSTNSLRPALDTSSVWSRDGLCPTTSSPPQDQSPDFLVLLTYSVFIFRLATSPPLLHLYLLCDARRISMLRSSFFFRLFSSRSLPFRRPTVRCFPADYLYIATTLL</sequence>
<dbReference type="EMBL" id="ML122264">
    <property type="protein sequence ID" value="RPD60873.1"/>
    <property type="molecule type" value="Genomic_DNA"/>
</dbReference>
<evidence type="ECO:0000313" key="2">
    <source>
        <dbReference type="EMBL" id="RPD60873.1"/>
    </source>
</evidence>